<dbReference type="EMBL" id="CP033433">
    <property type="protein sequence ID" value="AYQ75086.1"/>
    <property type="molecule type" value="Genomic_DNA"/>
</dbReference>
<dbReference type="RefSeq" id="WP_123043166.1">
    <property type="nucleotide sequence ID" value="NZ_CP033433.1"/>
</dbReference>
<organism evidence="1 2">
    <name type="scientific">Cohnella candidum</name>
    <dbReference type="NCBI Taxonomy" id="2674991"/>
    <lineage>
        <taxon>Bacteria</taxon>
        <taxon>Bacillati</taxon>
        <taxon>Bacillota</taxon>
        <taxon>Bacilli</taxon>
        <taxon>Bacillales</taxon>
        <taxon>Paenibacillaceae</taxon>
        <taxon>Cohnella</taxon>
    </lineage>
</organism>
<dbReference type="InterPro" id="IPR029045">
    <property type="entry name" value="ClpP/crotonase-like_dom_sf"/>
</dbReference>
<dbReference type="PANTHER" id="PTHR43459">
    <property type="entry name" value="ENOYL-COA HYDRATASE"/>
    <property type="match status" value="1"/>
</dbReference>
<dbReference type="Proteomes" id="UP000269097">
    <property type="component" value="Chromosome"/>
</dbReference>
<name>A0A3G3K3K3_9BACL</name>
<evidence type="ECO:0000313" key="1">
    <source>
        <dbReference type="EMBL" id="AYQ75086.1"/>
    </source>
</evidence>
<keyword evidence="2" id="KW-1185">Reference proteome</keyword>
<gene>
    <name evidence="1" type="ORF">EAV92_22540</name>
</gene>
<evidence type="ECO:0008006" key="3">
    <source>
        <dbReference type="Google" id="ProtNLM"/>
    </source>
</evidence>
<dbReference type="AlphaFoldDB" id="A0A3G3K3K3"/>
<dbReference type="GO" id="GO:0003824">
    <property type="term" value="F:catalytic activity"/>
    <property type="evidence" value="ECO:0007669"/>
    <property type="project" value="UniProtKB-ARBA"/>
</dbReference>
<proteinExistence type="predicted"/>
<dbReference type="Pfam" id="PF00378">
    <property type="entry name" value="ECH_1"/>
    <property type="match status" value="1"/>
</dbReference>
<reference evidence="1 2" key="1">
    <citation type="submission" date="2018-10" db="EMBL/GenBank/DDBJ databases">
        <title>Genome Sequence of Cohnella sp.</title>
        <authorList>
            <person name="Srinivasan S."/>
            <person name="Kim M.K."/>
        </authorList>
    </citation>
    <scope>NUCLEOTIDE SEQUENCE [LARGE SCALE GENOMIC DNA]</scope>
    <source>
        <strain evidence="1 2">18JY8-7</strain>
    </source>
</reference>
<dbReference type="SUPFAM" id="SSF52096">
    <property type="entry name" value="ClpP/crotonase"/>
    <property type="match status" value="1"/>
</dbReference>
<dbReference type="Gene3D" id="3.90.226.10">
    <property type="entry name" value="2-enoyl-CoA Hydratase, Chain A, domain 1"/>
    <property type="match status" value="1"/>
</dbReference>
<sequence length="336" mass="35355">MPAGGKQAAVWIGDGARLVDLGGEVACLRFHGPHHAVGPGIAEAIRRSGEEVERNWRGLVLAGDGKDFGIGLNLLLVFTEAENGDWDELDLLAREMQSAAVAIRTLRRPVVAAPHGRTFGAAAAICLAADRIVFGRDVRFGLTETEEGLVPAAGGCLAAALLAERRARSAGLADPAVPLGALFEAMMEAEVYGAQPVAGRIGYFGRGDLAVEPEERLDAAKRMVLQLAAAASQTGGGNADGCEPSGRVAAAGREAIAGLKLRSLFKRREGRWSDHDVKVAGKLAEAIAGGDVFPGTAVSEAYLLELEREAFLSLCGEPLTRARIRHRLATGERLRN</sequence>
<dbReference type="KEGG" id="coh:EAV92_22540"/>
<protein>
    <recommendedName>
        <fullName evidence="3">Enoyl-CoA hydratase/isomerase family protein</fullName>
    </recommendedName>
</protein>
<dbReference type="PANTHER" id="PTHR43459:SF1">
    <property type="entry name" value="EG:BACN32G11.4 PROTEIN"/>
    <property type="match status" value="1"/>
</dbReference>
<evidence type="ECO:0000313" key="2">
    <source>
        <dbReference type="Proteomes" id="UP000269097"/>
    </source>
</evidence>
<dbReference type="InterPro" id="IPR001753">
    <property type="entry name" value="Enoyl-CoA_hydra/iso"/>
</dbReference>
<accession>A0A3G3K3K3</accession>